<dbReference type="AlphaFoldDB" id="X1MTT8"/>
<organism evidence="1">
    <name type="scientific">marine sediment metagenome</name>
    <dbReference type="NCBI Taxonomy" id="412755"/>
    <lineage>
        <taxon>unclassified sequences</taxon>
        <taxon>metagenomes</taxon>
        <taxon>ecological metagenomes</taxon>
    </lineage>
</organism>
<reference evidence="1" key="1">
    <citation type="journal article" date="2014" name="Front. Microbiol.">
        <title>High frequency of phylogenetically diverse reductive dehalogenase-homologous genes in deep subseafloor sedimentary metagenomes.</title>
        <authorList>
            <person name="Kawai M."/>
            <person name="Futagami T."/>
            <person name="Toyoda A."/>
            <person name="Takaki Y."/>
            <person name="Nishi S."/>
            <person name="Hori S."/>
            <person name="Arai W."/>
            <person name="Tsubouchi T."/>
            <person name="Morono Y."/>
            <person name="Uchiyama I."/>
            <person name="Ito T."/>
            <person name="Fujiyama A."/>
            <person name="Inagaki F."/>
            <person name="Takami H."/>
        </authorList>
    </citation>
    <scope>NUCLEOTIDE SEQUENCE</scope>
    <source>
        <strain evidence="1">Expedition CK06-06</strain>
    </source>
</reference>
<comment type="caution">
    <text evidence="1">The sequence shown here is derived from an EMBL/GenBank/DDBJ whole genome shotgun (WGS) entry which is preliminary data.</text>
</comment>
<protein>
    <submittedName>
        <fullName evidence="1">Uncharacterized protein</fullName>
    </submittedName>
</protein>
<sequence>CKKDVSSLEIPELLRKMRKCLHTALIAYDEGCEGDILFELAEIRALSDIVVEKVKTLLCDIIDPDDVTP</sequence>
<gene>
    <name evidence="1" type="ORF">S06H3_09927</name>
</gene>
<proteinExistence type="predicted"/>
<evidence type="ECO:0000313" key="1">
    <source>
        <dbReference type="EMBL" id="GAI18105.1"/>
    </source>
</evidence>
<name>X1MTT8_9ZZZZ</name>
<accession>X1MTT8</accession>
<feature type="non-terminal residue" evidence="1">
    <location>
        <position position="1"/>
    </location>
</feature>
<dbReference type="EMBL" id="BARV01004485">
    <property type="protein sequence ID" value="GAI18105.1"/>
    <property type="molecule type" value="Genomic_DNA"/>
</dbReference>